<keyword evidence="2" id="KW-1185">Reference proteome</keyword>
<dbReference type="NCBIfam" id="TIGR04396">
    <property type="entry name" value="surf_polysacc"/>
    <property type="match status" value="1"/>
</dbReference>
<dbReference type="EMBL" id="WAIE01000004">
    <property type="protein sequence ID" value="KAB1441292.1"/>
    <property type="molecule type" value="Genomic_DNA"/>
</dbReference>
<evidence type="ECO:0000313" key="2">
    <source>
        <dbReference type="Proteomes" id="UP000438699"/>
    </source>
</evidence>
<evidence type="ECO:0008006" key="3">
    <source>
        <dbReference type="Google" id="ProtNLM"/>
    </source>
</evidence>
<dbReference type="AlphaFoldDB" id="A0A6N6N2M8"/>
<sequence>MLYHKIVIRFGKKRPWLYLPAEIKVREFEAKVLIASMAASRGFNVVFGDVAPVLKVARNGPPGVFMFKDCSYPMMETFRELHELGHRVCVHDEEGLVVFNDEIFLNFRVDNRSAQYVDLFFAWGKEQEKILLKKIEPERVARTGHPRFDILRRDLRGIFDEDVRDIQERYGRFILINSNLGAWNHQDGPEGYIRICKEQEALDNPEDVDFYVRYQNHVKGLWDRYVPLVRRLAEDFPQHSIVVRPHPVEDVGTWERLMANEPRVFVDDDGTVAKWIYAADVVVHTNCTTAIESIAMETPVFSYLPSYDPEFDCDLPNDFSKVCRTDDELSAALSCCVGGEGFASFGEQRVLLKQYVSAIEGDFSASRIVDQLERIALPSEKMRVSLRHTLLPKLRLEFDRMLGKSKSTQKWPHTSLIEVQELVSRYCHFLVSLKNIKIAHLGRNLFSFFSINK</sequence>
<dbReference type="SUPFAM" id="SSF53756">
    <property type="entry name" value="UDP-Glycosyltransferase/glycogen phosphorylase"/>
    <property type="match status" value="1"/>
</dbReference>
<dbReference type="Proteomes" id="UP000438699">
    <property type="component" value="Unassembled WGS sequence"/>
</dbReference>
<protein>
    <recommendedName>
        <fullName evidence="3">Surface carbohydrate biosynthesis protein</fullName>
    </recommendedName>
</protein>
<reference evidence="1 2" key="1">
    <citation type="journal article" date="2017" name="Int. J. Syst. Evol. Microbiol.">
        <title>Desulfovibrio senegalensis sp. nov., a mesophilic sulfate reducer isolated from marine sediment.</title>
        <authorList>
            <person name="Thioye A."/>
            <person name="Gam Z.B.A."/>
            <person name="Mbengue M."/>
            <person name="Cayol J.L."/>
            <person name="Joseph-Bartoli M."/>
            <person name="Toure-Kane C."/>
            <person name="Labat M."/>
        </authorList>
    </citation>
    <scope>NUCLEOTIDE SEQUENCE [LARGE SCALE GENOMIC DNA]</scope>
    <source>
        <strain evidence="1 2">DSM 101509</strain>
    </source>
</reference>
<evidence type="ECO:0000313" key="1">
    <source>
        <dbReference type="EMBL" id="KAB1441292.1"/>
    </source>
</evidence>
<dbReference type="InterPro" id="IPR030906">
    <property type="entry name" value="Surf_polysacc"/>
</dbReference>
<comment type="caution">
    <text evidence="1">The sequence shown here is derived from an EMBL/GenBank/DDBJ whole genome shotgun (WGS) entry which is preliminary data.</text>
</comment>
<gene>
    <name evidence="1" type="ORF">F8A88_10065</name>
</gene>
<proteinExistence type="predicted"/>
<name>A0A6N6N2M8_9BACT</name>
<accession>A0A6N6N2M8</accession>
<organism evidence="1 2">
    <name type="scientific">Pseudodesulfovibrio senegalensis</name>
    <dbReference type="NCBI Taxonomy" id="1721087"/>
    <lineage>
        <taxon>Bacteria</taxon>
        <taxon>Pseudomonadati</taxon>
        <taxon>Thermodesulfobacteriota</taxon>
        <taxon>Desulfovibrionia</taxon>
        <taxon>Desulfovibrionales</taxon>
        <taxon>Desulfovibrionaceae</taxon>
    </lineage>
</organism>